<gene>
    <name evidence="4" type="ORF">GK108_19680</name>
</gene>
<evidence type="ECO:0000256" key="1">
    <source>
        <dbReference type="ARBA" id="ARBA00007734"/>
    </source>
</evidence>
<keyword evidence="5" id="KW-1185">Reference proteome</keyword>
<keyword evidence="2" id="KW-0732">Signal</keyword>
<evidence type="ECO:0000313" key="5">
    <source>
        <dbReference type="Proteomes" id="UP000474175"/>
    </source>
</evidence>
<name>A0A6L9L960_9BACT</name>
<dbReference type="CDD" id="cd16894">
    <property type="entry name" value="MltD-like"/>
    <property type="match status" value="1"/>
</dbReference>
<dbReference type="InterPro" id="IPR023346">
    <property type="entry name" value="Lysozyme-like_dom_sf"/>
</dbReference>
<comment type="similarity">
    <text evidence="1">Belongs to the transglycosylase Slt family.</text>
</comment>
<accession>A0A6L9L960</accession>
<dbReference type="Gene3D" id="1.10.530.10">
    <property type="match status" value="1"/>
</dbReference>
<dbReference type="PANTHER" id="PTHR37423:SF2">
    <property type="entry name" value="MEMBRANE-BOUND LYTIC MUREIN TRANSGLYCOSYLASE C"/>
    <property type="match status" value="1"/>
</dbReference>
<dbReference type="AlphaFoldDB" id="A0A6L9L960"/>
<dbReference type="RefSeq" id="WP_163952217.1">
    <property type="nucleotide sequence ID" value="NZ_JAAFZH010000009.1"/>
</dbReference>
<proteinExistence type="inferred from homology"/>
<organism evidence="4 5">
    <name type="scientific">Spirosoma terrae</name>
    <dbReference type="NCBI Taxonomy" id="1968276"/>
    <lineage>
        <taxon>Bacteria</taxon>
        <taxon>Pseudomonadati</taxon>
        <taxon>Bacteroidota</taxon>
        <taxon>Cytophagia</taxon>
        <taxon>Cytophagales</taxon>
        <taxon>Cytophagaceae</taxon>
        <taxon>Spirosoma</taxon>
    </lineage>
</organism>
<feature type="domain" description="Transglycosylase SLT" evidence="3">
    <location>
        <begin position="109"/>
        <end position="199"/>
    </location>
</feature>
<evidence type="ECO:0000256" key="2">
    <source>
        <dbReference type="SAM" id="SignalP"/>
    </source>
</evidence>
<dbReference type="Pfam" id="PF01464">
    <property type="entry name" value="SLT"/>
    <property type="match status" value="1"/>
</dbReference>
<sequence length="438" mass="47997">MTKLYLMVAAVFGCLTVSTLPTAAQNNRFLAISAGKYLTSFSSVIKDDGIIDFCGENLPTNHPAIAERWSRTLSRQAALASSLALLKRRASVIFPLIEPVLKQYRIPADFKYLPLLESAITNRAVSRRGAAGFWQLMPQTAQSLGLRVSRRNDERFNLQKATHAACRYLNELYEQLGSWMLVATAYNAGPNYIQQLSRQHPDVHPMALPYRSAETKAYLFQAVAVKELLTRPHAYRHQLSSRNLEELSSTDLVDSGERASILASFDMDEAAFIAATATPFADDAEPTFIADSTTTVVLLTEAETDNNGVILLTDSAEVDVEKVPASAKVADVSPVSVDRLTTRSLSAGALAEGKLCLFQVVQPITINGRQLAVGDVVQAHIEIIDKASGRVFLRTDRLVQAQTQETIPLKLVATSVPRQPGVAIPSTLDGWQLTWEQL</sequence>
<dbReference type="EMBL" id="JAAFZH010000009">
    <property type="protein sequence ID" value="NDU97116.1"/>
    <property type="molecule type" value="Genomic_DNA"/>
</dbReference>
<dbReference type="Proteomes" id="UP000474175">
    <property type="component" value="Unassembled WGS sequence"/>
</dbReference>
<dbReference type="InterPro" id="IPR008258">
    <property type="entry name" value="Transglycosylase_SLT_dom_1"/>
</dbReference>
<dbReference type="PANTHER" id="PTHR37423">
    <property type="entry name" value="SOLUBLE LYTIC MUREIN TRANSGLYCOSYLASE-RELATED"/>
    <property type="match status" value="1"/>
</dbReference>
<reference evidence="4 5" key="1">
    <citation type="submission" date="2020-02" db="EMBL/GenBank/DDBJ databases">
        <title>Draft genome sequence of two Spirosoma agri KCTC 52727 and Spirosoma terrae KCTC 52035.</title>
        <authorList>
            <person name="Rojas J."/>
            <person name="Ambika Manirajan B."/>
            <person name="Suarez C."/>
            <person name="Ratering S."/>
            <person name="Schnell S."/>
        </authorList>
    </citation>
    <scope>NUCLEOTIDE SEQUENCE [LARGE SCALE GENOMIC DNA]</scope>
    <source>
        <strain evidence="4 5">KCTC 52035</strain>
    </source>
</reference>
<evidence type="ECO:0000313" key="4">
    <source>
        <dbReference type="EMBL" id="NDU97116.1"/>
    </source>
</evidence>
<comment type="caution">
    <text evidence="4">The sequence shown here is derived from an EMBL/GenBank/DDBJ whole genome shotgun (WGS) entry which is preliminary data.</text>
</comment>
<evidence type="ECO:0000259" key="3">
    <source>
        <dbReference type="Pfam" id="PF01464"/>
    </source>
</evidence>
<feature type="signal peptide" evidence="2">
    <location>
        <begin position="1"/>
        <end position="23"/>
    </location>
</feature>
<dbReference type="SUPFAM" id="SSF53955">
    <property type="entry name" value="Lysozyme-like"/>
    <property type="match status" value="1"/>
</dbReference>
<feature type="chain" id="PRO_5026706329" evidence="2">
    <location>
        <begin position="24"/>
        <end position="438"/>
    </location>
</feature>
<protein>
    <submittedName>
        <fullName evidence="4">Lytic transglycosylase domain-containing protein</fullName>
    </submittedName>
</protein>